<organism evidence="2">
    <name type="scientific">Chromera velia CCMP2878</name>
    <dbReference type="NCBI Taxonomy" id="1169474"/>
    <lineage>
        <taxon>Eukaryota</taxon>
        <taxon>Sar</taxon>
        <taxon>Alveolata</taxon>
        <taxon>Colpodellida</taxon>
        <taxon>Chromeraceae</taxon>
        <taxon>Chromera</taxon>
    </lineage>
</organism>
<reference evidence="2" key="1">
    <citation type="submission" date="2014-11" db="EMBL/GenBank/DDBJ databases">
        <authorList>
            <person name="Otto D Thomas"/>
            <person name="Naeem Raeece"/>
        </authorList>
    </citation>
    <scope>NUCLEOTIDE SEQUENCE</scope>
</reference>
<dbReference type="VEuPathDB" id="CryptoDB:Cvel_25585"/>
<feature type="compositionally biased region" description="Acidic residues" evidence="1">
    <location>
        <begin position="511"/>
        <end position="533"/>
    </location>
</feature>
<name>A0A0G4HA29_9ALVE</name>
<protein>
    <submittedName>
        <fullName evidence="2">Uncharacterized protein</fullName>
    </submittedName>
</protein>
<evidence type="ECO:0000256" key="1">
    <source>
        <dbReference type="SAM" id="MobiDB-lite"/>
    </source>
</evidence>
<evidence type="ECO:0000313" key="2">
    <source>
        <dbReference type="EMBL" id="CEM40827.1"/>
    </source>
</evidence>
<sequence length="533" mass="63242">MRPPPICLDYETLLRESDVEEVNYKTSLRQHPEVDSTRIRDLYGKIKDKKVLLKQMHYFLQKDDWQCVNRILRENPKVFSNRDARRLCRDIVHYLPCDPIKDEDGYVTDGALAAFDSRIKYFLDGIRDHQCFTDEAHPQNMFMRKNRIDKTKLTSTLMPPRWLNETLKAEVNKNLRAAIKAKDIEQTCQIIRKHTRLVDCDYDLVLGYLDLYKSIWTDHSDRKTQLRLKDRWFKTTCTQRVFIKLLEIVANKPKEYWQKVWAIEEDQWKKEKTRRRLEMYKKSGMDIEYEEESDDPAEKYKEVGYEYFFSKEIQEQYPWFNWTIASWAFDYAANQGPDPKKIIAGTAQPAYLRWIDEYDYNVFEEMEILKQHEMTKVAGDSQAMMNTLMQHEHNVKQRLIAMTMKKSYPDVFENVYDPGEELDPNAGCYKPDESKPGEDVVHIPPPENFDKTMEWEAGVRYRQKAIRLAEEQGYDVRGMKLENKITPYPSEEAEAGMDSSNTHQLFFFPQADDEDEKDEKQEEDGADADAEEE</sequence>
<accession>A0A0G4HA29</accession>
<gene>
    <name evidence="2" type="ORF">Cvel_25585</name>
</gene>
<dbReference type="AlphaFoldDB" id="A0A0G4HA29"/>
<proteinExistence type="predicted"/>
<feature type="region of interest" description="Disordered" evidence="1">
    <location>
        <begin position="491"/>
        <end position="533"/>
    </location>
</feature>
<dbReference type="EMBL" id="CDMZ01002113">
    <property type="protein sequence ID" value="CEM40827.1"/>
    <property type="molecule type" value="Genomic_DNA"/>
</dbReference>